<gene>
    <name evidence="17" type="primary">PDILT</name>
</gene>
<keyword evidence="7" id="KW-1015">Disulfide bond</keyword>
<feature type="region of interest" description="Disordered" evidence="14">
    <location>
        <begin position="518"/>
        <end position="585"/>
    </location>
</feature>
<protein>
    <recommendedName>
        <fullName evidence="13">Protein disulfide-isomerase-like protein of the testis</fullName>
    </recommendedName>
</protein>
<dbReference type="Pfam" id="PF13848">
    <property type="entry name" value="Thioredoxin_6"/>
    <property type="match status" value="1"/>
</dbReference>
<dbReference type="GO" id="GO:0005783">
    <property type="term" value="C:endoplasmic reticulum"/>
    <property type="evidence" value="ECO:0007669"/>
    <property type="project" value="TreeGrafter"/>
</dbReference>
<feature type="chain" id="PRO_5014440107" description="Protein disulfide-isomerase-like protein of the testis" evidence="15">
    <location>
        <begin position="21"/>
        <end position="585"/>
    </location>
</feature>
<keyword evidence="3 15" id="KW-0732">Signal</keyword>
<dbReference type="InterPro" id="IPR036249">
    <property type="entry name" value="Thioredoxin-like_sf"/>
</dbReference>
<keyword evidence="5" id="KW-0256">Endoplasmic reticulum</keyword>
<comment type="subunit">
    <text evidence="12">Homodimer. The homodimer is not disulfide-linked. Interacts with ERO1A and CLGN.</text>
</comment>
<feature type="signal peptide" evidence="15">
    <location>
        <begin position="1"/>
        <end position="20"/>
    </location>
</feature>
<evidence type="ECO:0000256" key="10">
    <source>
        <dbReference type="ARBA" id="ARBA00023235"/>
    </source>
</evidence>
<evidence type="ECO:0000259" key="16">
    <source>
        <dbReference type="PROSITE" id="PS51352"/>
    </source>
</evidence>
<dbReference type="PANTHER" id="PTHR18929:SF58">
    <property type="entry name" value="PROTEIN DISULFIDE-ISOMERASE-LIKE PROTEIN OF THE TESTIS"/>
    <property type="match status" value="1"/>
</dbReference>
<evidence type="ECO:0000256" key="9">
    <source>
        <dbReference type="ARBA" id="ARBA00023186"/>
    </source>
</evidence>
<dbReference type="SUPFAM" id="SSF52833">
    <property type="entry name" value="Thioredoxin-like"/>
    <property type="match status" value="4"/>
</dbReference>
<evidence type="ECO:0000256" key="11">
    <source>
        <dbReference type="ARBA" id="ARBA00056306"/>
    </source>
</evidence>
<dbReference type="STRING" id="39432.ENSSBOP00000023707"/>
<evidence type="ECO:0000313" key="18">
    <source>
        <dbReference type="Proteomes" id="UP000233220"/>
    </source>
</evidence>
<dbReference type="Gene3D" id="3.40.30.10">
    <property type="entry name" value="Glutaredoxin"/>
    <property type="match status" value="4"/>
</dbReference>
<dbReference type="KEGG" id="sbq:101048115"/>
<dbReference type="GeneTree" id="ENSGT00940000160939"/>
<accession>A0A2K6TVM7</accession>
<dbReference type="PANTHER" id="PTHR18929">
    <property type="entry name" value="PROTEIN DISULFIDE ISOMERASE"/>
    <property type="match status" value="1"/>
</dbReference>
<dbReference type="Pfam" id="PF00085">
    <property type="entry name" value="Thioredoxin"/>
    <property type="match status" value="2"/>
</dbReference>
<evidence type="ECO:0000256" key="5">
    <source>
        <dbReference type="ARBA" id="ARBA00022824"/>
    </source>
</evidence>
<keyword evidence="2" id="KW-0217">Developmental protein</keyword>
<comment type="function">
    <text evidence="11">Probable redox-inactive chaperone involved in spermatogenesis.</text>
</comment>
<evidence type="ECO:0000256" key="8">
    <source>
        <dbReference type="ARBA" id="ARBA00023180"/>
    </source>
</evidence>
<evidence type="ECO:0000313" key="17">
    <source>
        <dbReference type="Ensembl" id="ENSSBOP00000023707.1"/>
    </source>
</evidence>
<dbReference type="PROSITE" id="PS51352">
    <property type="entry name" value="THIOREDOXIN_2"/>
    <property type="match status" value="1"/>
</dbReference>
<dbReference type="CDD" id="cd02961">
    <property type="entry name" value="PDI_a_family"/>
    <property type="match status" value="1"/>
</dbReference>
<reference evidence="17" key="1">
    <citation type="submission" date="2025-08" db="UniProtKB">
        <authorList>
            <consortium name="Ensembl"/>
        </authorList>
    </citation>
    <scope>IDENTIFICATION</scope>
</reference>
<sequence length="585" mass="66965">MDLLWMPLFLVAACVSAVHSLPEVNAGVSSIHITKPVHILEEHNLLVLTPAGLTQMLNETRFLMVLFHNPSSKQSRNLAEELGKAVEIMGKGKNGIGFGKVDITVEKELQQEFGITKAPELKLFFEGNRSAPISCKGVVESTALVVWLRRQISQKAFLFNNSQQVAEFVTARPLVIIGFFQDLEEEVAELFYDVIKDFPELTFGVITIGNAIGRFHVTLDSVLVFKKGKIVNRQELINDSTNQKELNRVIKQHLTDFVFEYNSENKDLIYELHIMSHMLLFVSKSSESYGIIIQHYKLASKEFQNKILFILVDTDEPRNGRVLEYFRVTEVDIPSVQILNLSSDARYKMPSDDITYENLKKFGRSFLSKNAKKHQSSEEIPKYWDQGLVKQLVGKNFNIVVFDKEKDVFVMFYAPWSKKCKMLFPLLEELGRKYQNHSTVIIAKIDITANDIQLMYLDRYPFFRLFPTNSQQAVLYKGEHTLKGFSDFLESHIKTRIEDEDELLSVEQNEVIEEEVLAEEEEVPAMRKELPEQQLPEPENVTKPVSKLEEPAGKKRTPEEVVVVVAAKPKGPPTQKKKPKVKEEL</sequence>
<feature type="compositionally biased region" description="Low complexity" evidence="14">
    <location>
        <begin position="560"/>
        <end position="569"/>
    </location>
</feature>
<dbReference type="CDD" id="cd02982">
    <property type="entry name" value="PDI_b'_family"/>
    <property type="match status" value="1"/>
</dbReference>
<evidence type="ECO:0000256" key="12">
    <source>
        <dbReference type="ARBA" id="ARBA00066117"/>
    </source>
</evidence>
<dbReference type="CTD" id="204474"/>
<evidence type="ECO:0000256" key="15">
    <source>
        <dbReference type="SAM" id="SignalP"/>
    </source>
</evidence>
<dbReference type="CDD" id="cd02995">
    <property type="entry name" value="PDI_a_PDI_a'_C"/>
    <property type="match status" value="1"/>
</dbReference>
<keyword evidence="4" id="KW-0221">Differentiation</keyword>
<dbReference type="InterPro" id="IPR013766">
    <property type="entry name" value="Thioredoxin_domain"/>
</dbReference>
<feature type="compositionally biased region" description="Basic and acidic residues" evidence="14">
    <location>
        <begin position="546"/>
        <end position="559"/>
    </location>
</feature>
<evidence type="ECO:0000256" key="13">
    <source>
        <dbReference type="ARBA" id="ARBA00069082"/>
    </source>
</evidence>
<dbReference type="Proteomes" id="UP000233220">
    <property type="component" value="Unplaced"/>
</dbReference>
<dbReference type="GO" id="GO:0008354">
    <property type="term" value="P:germ cell migration"/>
    <property type="evidence" value="ECO:0007669"/>
    <property type="project" value="Ensembl"/>
</dbReference>
<name>A0A2K6TVM7_SAIBB</name>
<organism evidence="17 18">
    <name type="scientific">Saimiri boliviensis boliviensis</name>
    <name type="common">Bolivian squirrel monkey</name>
    <dbReference type="NCBI Taxonomy" id="39432"/>
    <lineage>
        <taxon>Eukaryota</taxon>
        <taxon>Metazoa</taxon>
        <taxon>Chordata</taxon>
        <taxon>Craniata</taxon>
        <taxon>Vertebrata</taxon>
        <taxon>Euteleostomi</taxon>
        <taxon>Mammalia</taxon>
        <taxon>Eutheria</taxon>
        <taxon>Euarchontoglires</taxon>
        <taxon>Primates</taxon>
        <taxon>Haplorrhini</taxon>
        <taxon>Platyrrhini</taxon>
        <taxon>Cebidae</taxon>
        <taxon>Saimiriinae</taxon>
        <taxon>Saimiri</taxon>
    </lineage>
</organism>
<keyword evidence="6" id="KW-0744">Spermatogenesis</keyword>
<dbReference type="FunFam" id="3.40.30.10:FF:000167">
    <property type="entry name" value="Protein disulfide isomerase like, testis expressed"/>
    <property type="match status" value="1"/>
</dbReference>
<evidence type="ECO:0000256" key="3">
    <source>
        <dbReference type="ARBA" id="ARBA00022729"/>
    </source>
</evidence>
<proteinExistence type="inferred from homology"/>
<dbReference type="AlphaFoldDB" id="A0A2K6TVM7"/>
<feature type="domain" description="Thioredoxin" evidence="16">
    <location>
        <begin position="368"/>
        <end position="494"/>
    </location>
</feature>
<dbReference type="FunFam" id="3.40.30.10:FF:000191">
    <property type="entry name" value="Protein disulfide isomerase like, testis expressed"/>
    <property type="match status" value="1"/>
</dbReference>
<keyword evidence="18" id="KW-1185">Reference proteome</keyword>
<keyword evidence="9" id="KW-0143">Chaperone</keyword>
<evidence type="ECO:0000256" key="2">
    <source>
        <dbReference type="ARBA" id="ARBA00022473"/>
    </source>
</evidence>
<dbReference type="FunFam" id="3.40.30.10:FF:000209">
    <property type="entry name" value="Protein disulfide isomerase like, testis expressed"/>
    <property type="match status" value="1"/>
</dbReference>
<feature type="compositionally biased region" description="Basic residues" evidence="14">
    <location>
        <begin position="575"/>
        <end position="585"/>
    </location>
</feature>
<dbReference type="GO" id="GO:0007286">
    <property type="term" value="P:spermatid development"/>
    <property type="evidence" value="ECO:0007669"/>
    <property type="project" value="Ensembl"/>
</dbReference>
<dbReference type="OMA" id="APWSKKC"/>
<keyword evidence="8" id="KW-0325">Glycoprotein</keyword>
<evidence type="ECO:0000256" key="1">
    <source>
        <dbReference type="ARBA" id="ARBA00006347"/>
    </source>
</evidence>
<reference evidence="17" key="2">
    <citation type="submission" date="2025-09" db="UniProtKB">
        <authorList>
            <consortium name="Ensembl"/>
        </authorList>
    </citation>
    <scope>IDENTIFICATION</scope>
</reference>
<dbReference type="Ensembl" id="ENSSBOT00000040564.1">
    <property type="protein sequence ID" value="ENSSBOP00000023707.1"/>
    <property type="gene ID" value="ENSSBOG00000028373.1"/>
</dbReference>
<evidence type="ECO:0000256" key="14">
    <source>
        <dbReference type="SAM" id="MobiDB-lite"/>
    </source>
</evidence>
<dbReference type="CDD" id="cd02981">
    <property type="entry name" value="PDI_b_family"/>
    <property type="match status" value="1"/>
</dbReference>
<dbReference type="GO" id="GO:0006457">
    <property type="term" value="P:protein folding"/>
    <property type="evidence" value="ECO:0007669"/>
    <property type="project" value="TreeGrafter"/>
</dbReference>
<evidence type="ECO:0000256" key="6">
    <source>
        <dbReference type="ARBA" id="ARBA00022871"/>
    </source>
</evidence>
<evidence type="ECO:0000256" key="4">
    <source>
        <dbReference type="ARBA" id="ARBA00022782"/>
    </source>
</evidence>
<comment type="similarity">
    <text evidence="1">Belongs to the protein disulfide isomerase family.</text>
</comment>
<dbReference type="GO" id="GO:0003756">
    <property type="term" value="F:protein disulfide isomerase activity"/>
    <property type="evidence" value="ECO:0007669"/>
    <property type="project" value="Ensembl"/>
</dbReference>
<evidence type="ECO:0000256" key="7">
    <source>
        <dbReference type="ARBA" id="ARBA00023157"/>
    </source>
</evidence>
<dbReference type="FunFam" id="3.40.30.10:FF:000177">
    <property type="entry name" value="Protein disulfide isomerase like, testis expressed"/>
    <property type="match status" value="1"/>
</dbReference>
<keyword evidence="10" id="KW-0413">Isomerase</keyword>